<dbReference type="InterPro" id="IPR001138">
    <property type="entry name" value="Zn2Cys6_DnaBD"/>
</dbReference>
<dbReference type="STRING" id="1890683.A0A427YH42"/>
<feature type="compositionally biased region" description="Basic and acidic residues" evidence="9">
    <location>
        <begin position="236"/>
        <end position="250"/>
    </location>
</feature>
<feature type="transmembrane region" description="Helical" evidence="10">
    <location>
        <begin position="536"/>
        <end position="557"/>
    </location>
</feature>
<keyword evidence="2" id="KW-0813">Transport</keyword>
<dbReference type="Pfam" id="PF02386">
    <property type="entry name" value="TrkH"/>
    <property type="match status" value="1"/>
</dbReference>
<dbReference type="GO" id="GO:1990573">
    <property type="term" value="P:potassium ion import across plasma membrane"/>
    <property type="evidence" value="ECO:0007669"/>
    <property type="project" value="TreeGrafter"/>
</dbReference>
<dbReference type="GO" id="GO:0030007">
    <property type="term" value="P:intracellular potassium ion homeostasis"/>
    <property type="evidence" value="ECO:0007669"/>
    <property type="project" value="TreeGrafter"/>
</dbReference>
<dbReference type="PANTHER" id="PTHR31064:SF30">
    <property type="entry name" value="HIGH-AFFINITY POTASSIUM TRANSPORT PROTEIN-RELATED"/>
    <property type="match status" value="1"/>
</dbReference>
<dbReference type="PANTHER" id="PTHR31064">
    <property type="entry name" value="POTASSIUM TRANSPORT PROTEIN DDB_G0292412-RELATED"/>
    <property type="match status" value="1"/>
</dbReference>
<feature type="domain" description="Zn(2)-C6 fungal-type" evidence="11">
    <location>
        <begin position="889"/>
        <end position="920"/>
    </location>
</feature>
<evidence type="ECO:0000256" key="6">
    <source>
        <dbReference type="ARBA" id="ARBA00023065"/>
    </source>
</evidence>
<dbReference type="SMART" id="SM00066">
    <property type="entry name" value="GAL4"/>
    <property type="match status" value="1"/>
</dbReference>
<dbReference type="InterPro" id="IPR007219">
    <property type="entry name" value="XnlR_reg_dom"/>
</dbReference>
<feature type="transmembrane region" description="Helical" evidence="10">
    <location>
        <begin position="467"/>
        <end position="486"/>
    </location>
</feature>
<evidence type="ECO:0000256" key="3">
    <source>
        <dbReference type="ARBA" id="ARBA00022692"/>
    </source>
</evidence>
<accession>A0A427YH42</accession>
<dbReference type="GO" id="GO:0008270">
    <property type="term" value="F:zinc ion binding"/>
    <property type="evidence" value="ECO:0007669"/>
    <property type="project" value="InterPro"/>
</dbReference>
<keyword evidence="3 10" id="KW-0812">Transmembrane</keyword>
<dbReference type="InterPro" id="IPR051143">
    <property type="entry name" value="TrkH_K-transport"/>
</dbReference>
<comment type="caution">
    <text evidence="12">The sequence shown here is derived from an EMBL/GenBank/DDBJ whole genome shotgun (WGS) entry which is preliminary data.</text>
</comment>
<protein>
    <recommendedName>
        <fullName evidence="11">Zn(2)-C6 fungal-type domain-containing protein</fullName>
    </recommendedName>
</protein>
<evidence type="ECO:0000313" key="13">
    <source>
        <dbReference type="Proteomes" id="UP000279259"/>
    </source>
</evidence>
<dbReference type="GO" id="GO:0000981">
    <property type="term" value="F:DNA-binding transcription factor activity, RNA polymerase II-specific"/>
    <property type="evidence" value="ECO:0007669"/>
    <property type="project" value="InterPro"/>
</dbReference>
<evidence type="ECO:0000256" key="9">
    <source>
        <dbReference type="SAM" id="MobiDB-lite"/>
    </source>
</evidence>
<dbReference type="Pfam" id="PF04082">
    <property type="entry name" value="Fungal_trans"/>
    <property type="match status" value="1"/>
</dbReference>
<feature type="region of interest" description="Disordered" evidence="9">
    <location>
        <begin position="158"/>
        <end position="262"/>
    </location>
</feature>
<evidence type="ECO:0000256" key="1">
    <source>
        <dbReference type="ARBA" id="ARBA00004141"/>
    </source>
</evidence>
<evidence type="ECO:0000256" key="10">
    <source>
        <dbReference type="SAM" id="Phobius"/>
    </source>
</evidence>
<feature type="transmembrane region" description="Helical" evidence="10">
    <location>
        <begin position="652"/>
        <end position="679"/>
    </location>
</feature>
<name>A0A427YH42_9TREE</name>
<evidence type="ECO:0000256" key="5">
    <source>
        <dbReference type="ARBA" id="ARBA00022989"/>
    </source>
</evidence>
<feature type="compositionally biased region" description="Basic and acidic residues" evidence="9">
    <location>
        <begin position="870"/>
        <end position="880"/>
    </location>
</feature>
<dbReference type="Gene3D" id="4.10.240.10">
    <property type="entry name" value="Zn(2)-C6 fungal-type DNA-binding domain"/>
    <property type="match status" value="1"/>
</dbReference>
<dbReference type="EMBL" id="RSCD01000010">
    <property type="protein sequence ID" value="RSH90446.1"/>
    <property type="molecule type" value="Genomic_DNA"/>
</dbReference>
<keyword evidence="13" id="KW-1185">Reference proteome</keyword>
<feature type="transmembrane region" description="Helical" evidence="10">
    <location>
        <begin position="61"/>
        <end position="80"/>
    </location>
</feature>
<dbReference type="PROSITE" id="PS50048">
    <property type="entry name" value="ZN2_CY6_FUNGAL_2"/>
    <property type="match status" value="1"/>
</dbReference>
<dbReference type="InterPro" id="IPR003445">
    <property type="entry name" value="Cat_transpt"/>
</dbReference>
<dbReference type="GO" id="GO:0140107">
    <property type="term" value="F:high-affinity potassium ion transmembrane transporter activity"/>
    <property type="evidence" value="ECO:0007669"/>
    <property type="project" value="TreeGrafter"/>
</dbReference>
<feature type="region of interest" description="Disordered" evidence="9">
    <location>
        <begin position="969"/>
        <end position="995"/>
    </location>
</feature>
<feature type="transmembrane region" description="Helical" evidence="10">
    <location>
        <begin position="603"/>
        <end position="631"/>
    </location>
</feature>
<dbReference type="CDD" id="cd12148">
    <property type="entry name" value="fungal_TF_MHR"/>
    <property type="match status" value="1"/>
</dbReference>
<keyword evidence="8" id="KW-0539">Nucleus</keyword>
<feature type="transmembrane region" description="Helical" evidence="10">
    <location>
        <begin position="20"/>
        <end position="41"/>
    </location>
</feature>
<keyword evidence="4" id="KW-0479">Metal-binding</keyword>
<evidence type="ECO:0000256" key="4">
    <source>
        <dbReference type="ARBA" id="ARBA00022723"/>
    </source>
</evidence>
<evidence type="ECO:0000256" key="2">
    <source>
        <dbReference type="ARBA" id="ARBA00022448"/>
    </source>
</evidence>
<dbReference type="CDD" id="cd00067">
    <property type="entry name" value="GAL4"/>
    <property type="match status" value="1"/>
</dbReference>
<proteinExistence type="predicted"/>
<keyword evidence="7 10" id="KW-0472">Membrane</keyword>
<feature type="transmembrane region" description="Helical" evidence="10">
    <location>
        <begin position="92"/>
        <end position="112"/>
    </location>
</feature>
<dbReference type="SMART" id="SM00906">
    <property type="entry name" value="Fungal_trans"/>
    <property type="match status" value="1"/>
</dbReference>
<feature type="compositionally biased region" description="Polar residues" evidence="9">
    <location>
        <begin position="223"/>
        <end position="235"/>
    </location>
</feature>
<feature type="region of interest" description="Disordered" evidence="9">
    <location>
        <begin position="838"/>
        <end position="885"/>
    </location>
</feature>
<sequence length="1660" mass="185361">MPIDFHVRLPEALTRNLNFFRIHLTVFTLTPLIFACIFYGANGSATGNANSTNVGVQKVEFVDSLFLCFSAMTVTGLVTVNVSATRPFQQALLFILFILGDYSVVSLVMVLVRKRFFRQHCAELLRSDRLRRTNSVAPEGLGLGRVFTKSFTFHPTGTKAQTGTKIKTKREGGKPAGSGTVLISGPTNVRPVDNYVEEDHGGERPFSDSPTTYGFSEEVGPTEQGSSREGTTEAVQDQHEEPGREEENGDGKPQANPQASPLVSEGGILLHDHDDRPSFSHGIHIATPSDHMFTARQRLRAASRAMSVPHALTHEPLPLTRTMPARVGAAVHDHHPSLHITDHLPHPHHHPQYSGFGGFPGPIELVQRLLPDRTRQNISRRLSQPQRRMTLLTPSLPTLPSLHPQPDAEESWTDSLRSQVSRWMPASLNGLVIGRNSRFYTEELSDEDLEQLGGVEYRALQVLSRLVAGYIIFFQLVPFMIVAIYFSKVNFWNSVFLASPGTQAGNVNKAWFSVFQVVAAYTGSGLSLIDQSMVPFASCYLLIYALDIAMVAGNHALPMTLRLVIWLGTKMCRKGSDRYESLHFLLDHPRRCFLYLFPSHQTWYLVLIFFAFSAIEMFSFLVLDIGLPVLYDYTNGWELFSDALLQSLSVRASGFGIVSISSLAPSVLFIYVILMYVAIYPIAMSVRSTNVYEERALGVYHHPDQDWETETPEPEIKDFHKGHRREVFSKYLAWHMRRQLAFDIWPLALAIWAICCFERGKILDPETSSWFSVFRIIFECTSAYSTIGLSMGTPNNNYSFSGEFGTASKIVMILVMLRGRHRGLPVAIDRSIMLPRDASMNGGDSREAESDDYPNYQNPGEGDGDGGATRPEKRQRRESSGARPVAPVACVECRKTKTRCVGVEQPPCQKCRKLGVECVVVGSDRGKQTGRLRGIAEQYVEVTQKYEGMESRLNSIEDLLRQVLVNAAAPAHGSPPTSTHPPLISPRPSQARTLTQDDSVLRTASTIAFVNDTSEAPTLLAPALRPCGSQIEAESDVSPRSNGRPPSPTPRPGVLPVSGAGDEEEGTAPDRILQQISPAAAFSHFRDLIAAKRKSNLQGRHEWHPPADLENLNSVLTRYDVEKLFEIYFNHIHRHCAILDPAFHTVDRTMRLSTLLTMTICAIAIPHYGNRRYLRGYLAAMVNKLVAQAIETGVKSLEAVQAFVLLSQWSHATFGKESIGDRTWMFSGLAIRMATDCNLAARSPIFGLPDDCSPLERAHRYACQRAWLFCYEQDRSLSHQLGRVCSMSEDLVVEADLTNLPPRDRPLKLMLDLHRMVERTLMTLVRRESAAKTVGWPNTDLLYLIERQVNNWLVTARDAIMKNADELFLEAAPPPTEVFRFHKRYWLMNIFSYSLHMTLHQNVAADVWRNYFKATDWSQCLSYAKETLSDFDDSWNDYLRYAPDHIFVYIAHACCMLVKLNRPTFSHFASDEERRRPLALMTKIIVRLESVSEDEDDTPYLYADFLRRLLHQARSWIPHRHLPPPRLAAPTVPAQQVLADQPPVTNGIAPALGSEPGVGIPAGTGTGTESFDPLWLNNVWDQLVGTSFANGVELQDPDMMRESSPGTAEAVEAVVASGLTSIGDLSFLDRSPMANQGAQAFATNVLPSETFDMTLPNWGV</sequence>
<dbReference type="GO" id="GO:0005886">
    <property type="term" value="C:plasma membrane"/>
    <property type="evidence" value="ECO:0007669"/>
    <property type="project" value="TreeGrafter"/>
</dbReference>
<dbReference type="Proteomes" id="UP000279259">
    <property type="component" value="Unassembled WGS sequence"/>
</dbReference>
<dbReference type="Pfam" id="PF00172">
    <property type="entry name" value="Zn_clus"/>
    <property type="match status" value="1"/>
</dbReference>
<organism evidence="12 13">
    <name type="scientific">Saitozyma podzolica</name>
    <dbReference type="NCBI Taxonomy" id="1890683"/>
    <lineage>
        <taxon>Eukaryota</taxon>
        <taxon>Fungi</taxon>
        <taxon>Dikarya</taxon>
        <taxon>Basidiomycota</taxon>
        <taxon>Agaricomycotina</taxon>
        <taxon>Tremellomycetes</taxon>
        <taxon>Tremellales</taxon>
        <taxon>Trimorphomycetaceae</taxon>
        <taxon>Saitozyma</taxon>
    </lineage>
</organism>
<evidence type="ECO:0000256" key="7">
    <source>
        <dbReference type="ARBA" id="ARBA00023136"/>
    </source>
</evidence>
<gene>
    <name evidence="12" type="ORF">EHS25_001051</name>
</gene>
<reference evidence="12 13" key="1">
    <citation type="submission" date="2018-11" db="EMBL/GenBank/DDBJ databases">
        <title>Genome sequence of Saitozyma podzolica DSM 27192.</title>
        <authorList>
            <person name="Aliyu H."/>
            <person name="Gorte O."/>
            <person name="Ochsenreither K."/>
        </authorList>
    </citation>
    <scope>NUCLEOTIDE SEQUENCE [LARGE SCALE GENOMIC DNA]</scope>
    <source>
        <strain evidence="12 13">DSM 27192</strain>
    </source>
</reference>
<keyword evidence="6" id="KW-0406">Ion transport</keyword>
<feature type="compositionally biased region" description="Basic and acidic residues" evidence="9">
    <location>
        <begin position="197"/>
        <end position="206"/>
    </location>
</feature>
<evidence type="ECO:0000259" key="11">
    <source>
        <dbReference type="PROSITE" id="PS50048"/>
    </source>
</evidence>
<dbReference type="SUPFAM" id="SSF57701">
    <property type="entry name" value="Zn2/Cys6 DNA-binding domain"/>
    <property type="match status" value="1"/>
</dbReference>
<dbReference type="PROSITE" id="PS00463">
    <property type="entry name" value="ZN2_CY6_FUNGAL_1"/>
    <property type="match status" value="1"/>
</dbReference>
<evidence type="ECO:0000313" key="12">
    <source>
        <dbReference type="EMBL" id="RSH90446.1"/>
    </source>
</evidence>
<dbReference type="OrthoDB" id="9999863at2759"/>
<dbReference type="GO" id="GO:0003677">
    <property type="term" value="F:DNA binding"/>
    <property type="evidence" value="ECO:0007669"/>
    <property type="project" value="InterPro"/>
</dbReference>
<dbReference type="InterPro" id="IPR036864">
    <property type="entry name" value="Zn2-C6_fun-type_DNA-bd_sf"/>
</dbReference>
<dbReference type="GO" id="GO:0006351">
    <property type="term" value="P:DNA-templated transcription"/>
    <property type="evidence" value="ECO:0007669"/>
    <property type="project" value="InterPro"/>
</dbReference>
<evidence type="ECO:0000256" key="8">
    <source>
        <dbReference type="ARBA" id="ARBA00023242"/>
    </source>
</evidence>
<feature type="region of interest" description="Disordered" evidence="9">
    <location>
        <begin position="1031"/>
        <end position="1066"/>
    </location>
</feature>
<comment type="subcellular location">
    <subcellularLocation>
        <location evidence="1">Membrane</location>
        <topology evidence="1">Multi-pass membrane protein</topology>
    </subcellularLocation>
</comment>
<feature type="transmembrane region" description="Helical" evidence="10">
    <location>
        <begin position="510"/>
        <end position="529"/>
    </location>
</feature>
<keyword evidence="5 10" id="KW-1133">Transmembrane helix</keyword>